<evidence type="ECO:0000313" key="3">
    <source>
        <dbReference type="Proteomes" id="UP000256964"/>
    </source>
</evidence>
<dbReference type="OrthoDB" id="2659442at2759"/>
<feature type="region of interest" description="Disordered" evidence="1">
    <location>
        <begin position="775"/>
        <end position="876"/>
    </location>
</feature>
<sequence>MESSFWSSTPGPSQGPGTSESPSTADQRNLNRSLSTPMADLHSECRGVLVEWTVGSVWSTYPYHRHSTNDYPWEPVTWENNRWLRVRSDDCLGTVAAGERECWRCNAVPQSKKFVDMVNRATEAAPHTQWTGLTFKQIHAALQKVSAKKLSGLRKKVSEYQRITMLLASHDVKRLRRLLAVQLRRGASPSVLIAQVEKSIDGLYMPKGRFEDRDLDVAYLAKALGGPRLLYALSQSHGFASVSTVHRHFDPPQLVPCITRPTAEEISKNITAMCDPKCRPPMLVESKDSLTRRVAGLILMMDGLAIEERCRFLGELNRLVGLCREHGTQVPTTVHSFESILEVEAALHAAPGEEVCHYGKDATVAAVAPYARTDHYSPVPILLSASCKKENGEDLAEWLQILLTTWKTHPLGERTHGPIWSLASDGESSFRRARFLMCMSESVPRLSPLGQILYRLRGLNFKTGSEGVTGTCDPKHVFKRFATLLRNPKGILIFGTLLTCQGTYYHLQELPGMTAEKARQLLDPADKQNVPKAVNLLQNLLKLESDAPAPTLPSAVHRRHSLSFLAEVLGLFLRPFICINMSLSEQVRCLSAYAHLVAALWLKHRTAFITGALYADSQAIVKNLVFNIARLQLVDPDLPFHIILEGTDRLEGSFGDCRTQDHSRNFDVLQLSEKLATSTIIQGIYERNPDLDRGHRRLALKDAMGVDHVNPRSWTGNVRVGDVDLSVEWARGCHEANKLLERFFGPAGHGVRFEELFTQDGHDLLRPDGVYVGARYDPDDARTEEPEIGSALSRDQPESQQASVPSSQPSTSRSSAGVIPLASGQPTSNVAAESESSTPPASTRSTQVALTVAHPPHPEPLPDSHEDDDAPAAGGHLSRYSDKTLFLVVDGRRYLKASVVTIMLTAKRSRKVTMRTLRARGVTIEDLRGDDKSRLNLPDNAGEDLVKCGDLCACLVRLEGIICLAVVEIVEFALEGERRTGGVARLSAVEFKDLEKRDSKIQVLVQALKLRPLSDLSDTAADTVWLWEHAYAQIEALSGTTRRHYTFHISSFLLYPLAPEIVPVPGANQGDFSLQPTNQNPDRTTTWSLLQSQLDETLHVAWDALRPETEDIISNIEELPTLKLSNGLPYQNSTAGTSLIVRDTPPHLLVEKPTNPKQKLTCFLCPKAVLFPEMRPHVGIEPCGFCGREGTCITQLLKNKTGTYKVSSSCRYHYAAMNYAKAAEGSRSTPCTNVPIHCTLCPPTASGNLVTIWKYNAMVHMHMVHGIDGVLPELPPQLMLGMHIRKAEERAMLISEDATSKWREENNAPDSDDLPILDDTAGGQGTSKRHRGLSTMEAGRNAKR</sequence>
<feature type="region of interest" description="Disordered" evidence="1">
    <location>
        <begin position="1"/>
        <end position="30"/>
    </location>
</feature>
<dbReference type="Proteomes" id="UP000256964">
    <property type="component" value="Unassembled WGS sequence"/>
</dbReference>
<feature type="compositionally biased region" description="Low complexity" evidence="1">
    <location>
        <begin position="831"/>
        <end position="846"/>
    </location>
</feature>
<organism evidence="2 3">
    <name type="scientific">Lentinus brumalis</name>
    <dbReference type="NCBI Taxonomy" id="2498619"/>
    <lineage>
        <taxon>Eukaryota</taxon>
        <taxon>Fungi</taxon>
        <taxon>Dikarya</taxon>
        <taxon>Basidiomycota</taxon>
        <taxon>Agaricomycotina</taxon>
        <taxon>Agaricomycetes</taxon>
        <taxon>Polyporales</taxon>
        <taxon>Polyporaceae</taxon>
        <taxon>Lentinus</taxon>
    </lineage>
</organism>
<keyword evidence="3" id="KW-1185">Reference proteome</keyword>
<feature type="compositionally biased region" description="Basic and acidic residues" evidence="1">
    <location>
        <begin position="776"/>
        <end position="785"/>
    </location>
</feature>
<dbReference type="EMBL" id="KZ857455">
    <property type="protein sequence ID" value="RDX44054.1"/>
    <property type="molecule type" value="Genomic_DNA"/>
</dbReference>
<feature type="compositionally biased region" description="Low complexity" evidence="1">
    <location>
        <begin position="798"/>
        <end position="815"/>
    </location>
</feature>
<evidence type="ECO:0000256" key="1">
    <source>
        <dbReference type="SAM" id="MobiDB-lite"/>
    </source>
</evidence>
<name>A0A371CUU7_9APHY</name>
<evidence type="ECO:0000313" key="2">
    <source>
        <dbReference type="EMBL" id="RDX44054.1"/>
    </source>
</evidence>
<feature type="region of interest" description="Disordered" evidence="1">
    <location>
        <begin position="1299"/>
        <end position="1344"/>
    </location>
</feature>
<gene>
    <name evidence="2" type="ORF">OH76DRAFT_1360154</name>
</gene>
<proteinExistence type="predicted"/>
<protein>
    <submittedName>
        <fullName evidence="2">Uncharacterized protein</fullName>
    </submittedName>
</protein>
<accession>A0A371CUU7</accession>
<reference evidence="2 3" key="1">
    <citation type="journal article" date="2018" name="Biotechnol. Biofuels">
        <title>Integrative visual omics of the white-rot fungus Polyporus brumalis exposes the biotechnological potential of its oxidative enzymes for delignifying raw plant biomass.</title>
        <authorList>
            <person name="Miyauchi S."/>
            <person name="Rancon A."/>
            <person name="Drula E."/>
            <person name="Hage H."/>
            <person name="Chaduli D."/>
            <person name="Favel A."/>
            <person name="Grisel S."/>
            <person name="Henrissat B."/>
            <person name="Herpoel-Gimbert I."/>
            <person name="Ruiz-Duenas F.J."/>
            <person name="Chevret D."/>
            <person name="Hainaut M."/>
            <person name="Lin J."/>
            <person name="Wang M."/>
            <person name="Pangilinan J."/>
            <person name="Lipzen A."/>
            <person name="Lesage-Meessen L."/>
            <person name="Navarro D."/>
            <person name="Riley R."/>
            <person name="Grigoriev I.V."/>
            <person name="Zhou S."/>
            <person name="Raouche S."/>
            <person name="Rosso M.N."/>
        </authorList>
    </citation>
    <scope>NUCLEOTIDE SEQUENCE [LARGE SCALE GENOMIC DNA]</scope>
    <source>
        <strain evidence="2 3">BRFM 1820</strain>
    </source>
</reference>